<dbReference type="InterPro" id="IPR015854">
    <property type="entry name" value="ABC_transpr_LolD-like"/>
</dbReference>
<dbReference type="SMART" id="SM00382">
    <property type="entry name" value="AAA"/>
    <property type="match status" value="1"/>
</dbReference>
<dbReference type="GO" id="GO:0016887">
    <property type="term" value="F:ATP hydrolysis activity"/>
    <property type="evidence" value="ECO:0007669"/>
    <property type="project" value="InterPro"/>
</dbReference>
<name>A0A953J5L8_9BACT</name>
<dbReference type="InterPro" id="IPR027417">
    <property type="entry name" value="P-loop_NTPase"/>
</dbReference>
<dbReference type="GO" id="GO:0005524">
    <property type="term" value="F:ATP binding"/>
    <property type="evidence" value="ECO:0007669"/>
    <property type="project" value="UniProtKB-KW"/>
</dbReference>
<dbReference type="Pfam" id="PF00005">
    <property type="entry name" value="ABC_tran"/>
    <property type="match status" value="1"/>
</dbReference>
<evidence type="ECO:0000313" key="7">
    <source>
        <dbReference type="Proteomes" id="UP000705867"/>
    </source>
</evidence>
<dbReference type="PANTHER" id="PTHR24220">
    <property type="entry name" value="IMPORT ATP-BINDING PROTEIN"/>
    <property type="match status" value="1"/>
</dbReference>
<dbReference type="Gene3D" id="3.40.50.300">
    <property type="entry name" value="P-loop containing nucleotide triphosphate hydrolases"/>
    <property type="match status" value="1"/>
</dbReference>
<keyword evidence="2" id="KW-0547">Nucleotide-binding</keyword>
<dbReference type="GO" id="GO:0022857">
    <property type="term" value="F:transmembrane transporter activity"/>
    <property type="evidence" value="ECO:0007669"/>
    <property type="project" value="TreeGrafter"/>
</dbReference>
<dbReference type="EMBL" id="JAIOIV010000018">
    <property type="protein sequence ID" value="MBZ0155067.1"/>
    <property type="molecule type" value="Genomic_DNA"/>
</dbReference>
<gene>
    <name evidence="6" type="ORF">K8I29_02495</name>
</gene>
<reference evidence="6" key="2">
    <citation type="submission" date="2021-08" db="EMBL/GenBank/DDBJ databases">
        <authorList>
            <person name="Dalcin Martins P."/>
        </authorList>
    </citation>
    <scope>NUCLEOTIDE SEQUENCE</scope>
    <source>
        <strain evidence="6">MAG_39</strain>
    </source>
</reference>
<proteinExistence type="inferred from homology"/>
<evidence type="ECO:0000256" key="4">
    <source>
        <dbReference type="ARBA" id="ARBA00038388"/>
    </source>
</evidence>
<dbReference type="PANTHER" id="PTHR24220:SF86">
    <property type="entry name" value="ABC TRANSPORTER ABCH.1"/>
    <property type="match status" value="1"/>
</dbReference>
<dbReference type="GO" id="GO:0005886">
    <property type="term" value="C:plasma membrane"/>
    <property type="evidence" value="ECO:0007669"/>
    <property type="project" value="TreeGrafter"/>
</dbReference>
<dbReference type="PROSITE" id="PS00211">
    <property type="entry name" value="ABC_TRANSPORTER_1"/>
    <property type="match status" value="1"/>
</dbReference>
<protein>
    <submittedName>
        <fullName evidence="6">ABC transporter ATP-binding protein</fullName>
    </submittedName>
</protein>
<dbReference type="CDD" id="cd03255">
    <property type="entry name" value="ABC_MJ0796_LolCDE_FtsE"/>
    <property type="match status" value="1"/>
</dbReference>
<dbReference type="PROSITE" id="PS50893">
    <property type="entry name" value="ABC_TRANSPORTER_2"/>
    <property type="match status" value="1"/>
</dbReference>
<keyword evidence="1" id="KW-0813">Transport</keyword>
<evidence type="ECO:0000256" key="3">
    <source>
        <dbReference type="ARBA" id="ARBA00022840"/>
    </source>
</evidence>
<keyword evidence="3 6" id="KW-0067">ATP-binding</keyword>
<reference evidence="6" key="1">
    <citation type="journal article" date="2021" name="bioRxiv">
        <title>Unraveling nitrogen, sulfur and carbon metabolic pathways and microbial community transcriptional responses to substrate deprivation and toxicity stresses in a bioreactor mimicking anoxic brackish coastal sediment conditions.</title>
        <authorList>
            <person name="Martins P.D."/>
            <person name="Echeveste M.J."/>
            <person name="Arshad A."/>
            <person name="Kurth J."/>
            <person name="Ouboter H."/>
            <person name="Jetten M.S.M."/>
            <person name="Welte C.U."/>
        </authorList>
    </citation>
    <scope>NUCLEOTIDE SEQUENCE</scope>
    <source>
        <strain evidence="6">MAG_39</strain>
    </source>
</reference>
<accession>A0A953J5L8</accession>
<evidence type="ECO:0000256" key="1">
    <source>
        <dbReference type="ARBA" id="ARBA00022448"/>
    </source>
</evidence>
<organism evidence="6 7">
    <name type="scientific">Candidatus Nitrobium versatile</name>
    <dbReference type="NCBI Taxonomy" id="2884831"/>
    <lineage>
        <taxon>Bacteria</taxon>
        <taxon>Pseudomonadati</taxon>
        <taxon>Nitrospirota</taxon>
        <taxon>Nitrospiria</taxon>
        <taxon>Nitrospirales</taxon>
        <taxon>Nitrospiraceae</taxon>
        <taxon>Candidatus Nitrobium</taxon>
    </lineage>
</organism>
<dbReference type="InterPro" id="IPR017871">
    <property type="entry name" value="ABC_transporter-like_CS"/>
</dbReference>
<evidence type="ECO:0000259" key="5">
    <source>
        <dbReference type="PROSITE" id="PS50893"/>
    </source>
</evidence>
<dbReference type="SUPFAM" id="SSF52540">
    <property type="entry name" value="P-loop containing nucleoside triphosphate hydrolases"/>
    <property type="match status" value="1"/>
</dbReference>
<comment type="similarity">
    <text evidence="4">Belongs to the ABC transporter superfamily. Macrolide exporter (TC 3.A.1.122) family.</text>
</comment>
<dbReference type="FunFam" id="3.40.50.300:FF:000032">
    <property type="entry name" value="Export ABC transporter ATP-binding protein"/>
    <property type="match status" value="1"/>
</dbReference>
<evidence type="ECO:0000313" key="6">
    <source>
        <dbReference type="EMBL" id="MBZ0155067.1"/>
    </source>
</evidence>
<evidence type="ECO:0000256" key="2">
    <source>
        <dbReference type="ARBA" id="ARBA00022741"/>
    </source>
</evidence>
<dbReference type="InterPro" id="IPR017911">
    <property type="entry name" value="MacB-like_ATP-bd"/>
</dbReference>
<dbReference type="InterPro" id="IPR003439">
    <property type="entry name" value="ABC_transporter-like_ATP-bd"/>
</dbReference>
<feature type="domain" description="ABC transporter" evidence="5">
    <location>
        <begin position="2"/>
        <end position="224"/>
    </location>
</feature>
<dbReference type="GO" id="GO:0098796">
    <property type="term" value="C:membrane protein complex"/>
    <property type="evidence" value="ECO:0007669"/>
    <property type="project" value="UniProtKB-ARBA"/>
</dbReference>
<sequence length="225" mass="25055">MIQIRDIWKVYDVGDQKIEALRSVTLEIERGSFVSIVGHSGSGKTTLLSVLGGLTKPTRGSVLIEGIDIWGLDDKELSSFRNEKIGFIFQFASLLPTLRVIDNVSLPIIFSSRMNGRGRRDVYAYAGEILSTLGLSHKLNAFPSELSGGQQRRVAIARAFINRPSIIVADEPTGDLDAQNEAEVMEFFSRVNEQEKTTFLLVTHNLDLAKMTDRVFHMRDGVLLD</sequence>
<dbReference type="Proteomes" id="UP000705867">
    <property type="component" value="Unassembled WGS sequence"/>
</dbReference>
<dbReference type="AlphaFoldDB" id="A0A953J5L8"/>
<comment type="caution">
    <text evidence="6">The sequence shown here is derived from an EMBL/GenBank/DDBJ whole genome shotgun (WGS) entry which is preliminary data.</text>
</comment>
<dbReference type="InterPro" id="IPR003593">
    <property type="entry name" value="AAA+_ATPase"/>
</dbReference>